<evidence type="ECO:0000313" key="1">
    <source>
        <dbReference type="EMBL" id="MBW93843.1"/>
    </source>
</evidence>
<name>A0A2P2JK26_RHIMU</name>
<sequence>MVEWRIQLWIMDWDISCLRVLCSSCAFFSLEE</sequence>
<dbReference type="AlphaFoldDB" id="A0A2P2JK26"/>
<proteinExistence type="predicted"/>
<dbReference type="EMBL" id="GGEC01013360">
    <property type="protein sequence ID" value="MBW93843.1"/>
    <property type="molecule type" value="Transcribed_RNA"/>
</dbReference>
<reference evidence="1" key="1">
    <citation type="submission" date="2018-02" db="EMBL/GenBank/DDBJ databases">
        <title>Rhizophora mucronata_Transcriptome.</title>
        <authorList>
            <person name="Meera S.P."/>
            <person name="Sreeshan A."/>
            <person name="Augustine A."/>
        </authorList>
    </citation>
    <scope>NUCLEOTIDE SEQUENCE</scope>
    <source>
        <tissue evidence="1">Leaf</tissue>
    </source>
</reference>
<organism evidence="1">
    <name type="scientific">Rhizophora mucronata</name>
    <name type="common">Asiatic mangrove</name>
    <dbReference type="NCBI Taxonomy" id="61149"/>
    <lineage>
        <taxon>Eukaryota</taxon>
        <taxon>Viridiplantae</taxon>
        <taxon>Streptophyta</taxon>
        <taxon>Embryophyta</taxon>
        <taxon>Tracheophyta</taxon>
        <taxon>Spermatophyta</taxon>
        <taxon>Magnoliopsida</taxon>
        <taxon>eudicotyledons</taxon>
        <taxon>Gunneridae</taxon>
        <taxon>Pentapetalae</taxon>
        <taxon>rosids</taxon>
        <taxon>fabids</taxon>
        <taxon>Malpighiales</taxon>
        <taxon>Rhizophoraceae</taxon>
        <taxon>Rhizophora</taxon>
    </lineage>
</organism>
<protein>
    <submittedName>
        <fullName evidence="1">Uncharacterized protein</fullName>
    </submittedName>
</protein>
<accession>A0A2P2JK26</accession>